<proteinExistence type="evidence at transcript level"/>
<evidence type="ECO:0000313" key="4">
    <source>
        <dbReference type="EMBL" id="CAD6992615.1"/>
    </source>
</evidence>
<dbReference type="EMBL" id="CAJHJT010000001">
    <property type="protein sequence ID" value="CAD6992615.1"/>
    <property type="molecule type" value="Genomic_DNA"/>
</dbReference>
<evidence type="ECO:0000313" key="6">
    <source>
        <dbReference type="Proteomes" id="UP000606786"/>
    </source>
</evidence>
<keyword evidence="2" id="KW-0539">Nucleus</keyword>
<comment type="subcellular location">
    <subcellularLocation>
        <location evidence="2">Nucleus</location>
    </subcellularLocation>
</comment>
<dbReference type="GO" id="GO:0005829">
    <property type="term" value="C:cytosol"/>
    <property type="evidence" value="ECO:0007669"/>
    <property type="project" value="TreeGrafter"/>
</dbReference>
<dbReference type="GO" id="GO:0034353">
    <property type="term" value="F:mRNA 5'-diphosphatase activity"/>
    <property type="evidence" value="ECO:0007669"/>
    <property type="project" value="TreeGrafter"/>
</dbReference>
<dbReference type="InterPro" id="IPR039039">
    <property type="entry name" value="RAI1-like_fam"/>
</dbReference>
<dbReference type="InterPro" id="IPR013961">
    <property type="entry name" value="RAI1"/>
</dbReference>
<keyword evidence="6" id="KW-1185">Reference proteome</keyword>
<dbReference type="OrthoDB" id="5853397at2759"/>
<keyword evidence="2" id="KW-0378">Hydrolase</keyword>
<accession>W8BEZ8</accession>
<evidence type="ECO:0000259" key="3">
    <source>
        <dbReference type="Pfam" id="PF08652"/>
    </source>
</evidence>
<protein>
    <recommendedName>
        <fullName evidence="2">Decapping nuclease</fullName>
        <ecNumber evidence="2">3.6.1.-</ecNumber>
    </recommendedName>
</protein>
<comment type="function">
    <text evidence="2">Decapping enzyme for NAD-capped RNAs: specifically hydrolyzes the nicotinamide adenine dinucleotide (NAD) cap from a subset of RNAs by removing the entire NAD moiety from the 5'-end of an NAD-capped RNA.</text>
</comment>
<sequence length="380" mass="44483">MFAYHTSDGYDVLLEVTHELFDDDLQDLVFIDRPRICAIYTCSSTGEITKTERLKYFKRPKPALYPINLNEGFDEYIFRPKVELTHLLDTVQKYIFETKESVLQPDALNSEKSEGNAKRKLILCIRGALARIMAIPYRLQATKYNDFTIYASKYCDILHLTEIGWTDRCTEEDSYHGKFVQTCFSYDPNEDPITDEPFDENSVPFGVYQTSLREFDLIYSAEIGGVISDKKIDIQNMEEVNKSRFLMTKLLRAGNYSEETLNNPKCLIWWLQSYLTDTQDICFGLINRNGIINHPVRVNTVNDIRNNRRWEPHICTGFLYSMLTLIEETMADVDCPYTVFEFQRDSFAGCIKFRKHTGKTEYSFLSEEYIKHCKERFDKI</sequence>
<evidence type="ECO:0000313" key="5">
    <source>
        <dbReference type="EMBL" id="JAB95488.1"/>
    </source>
</evidence>
<keyword evidence="2" id="KW-0694">RNA-binding</keyword>
<dbReference type="Proteomes" id="UP000606786">
    <property type="component" value="Unassembled WGS sequence"/>
</dbReference>
<comment type="cofactor">
    <cofactor evidence="2">
        <name>a divalent metal cation</name>
        <dbReference type="ChEBI" id="CHEBI:60240"/>
    </cofactor>
</comment>
<dbReference type="EC" id="3.6.1.-" evidence="2"/>
<dbReference type="GO" id="GO:0004518">
    <property type="term" value="F:nuclease activity"/>
    <property type="evidence" value="ECO:0007669"/>
    <property type="project" value="UniProtKB-KW"/>
</dbReference>
<comment type="similarity">
    <text evidence="1 2">Belongs to the DXO/Dom3Z family.</text>
</comment>
<keyword evidence="2" id="KW-0547">Nucleotide-binding</keyword>
<keyword evidence="2" id="KW-0540">Nuclease</keyword>
<keyword evidence="2" id="KW-0479">Metal-binding</keyword>
<evidence type="ECO:0000256" key="1">
    <source>
        <dbReference type="ARBA" id="ARBA00006562"/>
    </source>
</evidence>
<reference evidence="4" key="3">
    <citation type="submission" date="2020-11" db="EMBL/GenBank/DDBJ databases">
        <authorList>
            <person name="Whitehead M."/>
        </authorList>
    </citation>
    <scope>NUCLEOTIDE SEQUENCE</scope>
    <source>
        <strain evidence="4">EGII</strain>
    </source>
</reference>
<dbReference type="GO" id="GO:0000956">
    <property type="term" value="P:nuclear-transcribed mRNA catabolic process"/>
    <property type="evidence" value="ECO:0007669"/>
    <property type="project" value="TreeGrafter"/>
</dbReference>
<dbReference type="GO" id="GO:0005634">
    <property type="term" value="C:nucleus"/>
    <property type="evidence" value="ECO:0007669"/>
    <property type="project" value="UniProtKB-SubCell"/>
</dbReference>
<dbReference type="PANTHER" id="PTHR12395:SF9">
    <property type="entry name" value="DECAPPING AND EXORIBONUCLEASE PROTEIN"/>
    <property type="match status" value="1"/>
</dbReference>
<dbReference type="GO" id="GO:0003723">
    <property type="term" value="F:RNA binding"/>
    <property type="evidence" value="ECO:0007669"/>
    <property type="project" value="UniProtKB-KW"/>
</dbReference>
<dbReference type="Pfam" id="PF08652">
    <property type="entry name" value="RAI1"/>
    <property type="match status" value="1"/>
</dbReference>
<dbReference type="GO" id="GO:0000166">
    <property type="term" value="F:nucleotide binding"/>
    <property type="evidence" value="ECO:0007669"/>
    <property type="project" value="UniProtKB-KW"/>
</dbReference>
<feature type="domain" description="RAI1-like" evidence="3">
    <location>
        <begin position="33"/>
        <end position="369"/>
    </location>
</feature>
<dbReference type="EMBL" id="GAMC01011067">
    <property type="protein sequence ID" value="JAB95488.1"/>
    <property type="molecule type" value="mRNA"/>
</dbReference>
<dbReference type="GO" id="GO:0110155">
    <property type="term" value="P:NAD-cap decapping"/>
    <property type="evidence" value="ECO:0007669"/>
    <property type="project" value="TreeGrafter"/>
</dbReference>
<reference evidence="5" key="1">
    <citation type="submission" date="2013-07" db="EMBL/GenBank/DDBJ databases">
        <authorList>
            <person name="Geib S."/>
        </authorList>
    </citation>
    <scope>NUCLEOTIDE SEQUENCE</scope>
</reference>
<dbReference type="AlphaFoldDB" id="W8BEZ8"/>
<gene>
    <name evidence="5" type="primary">DOM3Z</name>
    <name evidence="4" type="ORF">CCAP1982_LOCUS1464</name>
</gene>
<name>W8BEZ8_CERCA</name>
<dbReference type="GO" id="GO:0046872">
    <property type="term" value="F:metal ion binding"/>
    <property type="evidence" value="ECO:0007669"/>
    <property type="project" value="UniProtKB-KW"/>
</dbReference>
<evidence type="ECO:0000256" key="2">
    <source>
        <dbReference type="RuleBase" id="RU367113"/>
    </source>
</evidence>
<dbReference type="PANTHER" id="PTHR12395">
    <property type="entry name" value="DOM-3 RELATED"/>
    <property type="match status" value="1"/>
</dbReference>
<reference evidence="5" key="2">
    <citation type="journal article" date="2014" name="BMC Genomics">
        <title>A genomic perspective to assessing quality of mass-reared SIT flies used in Mediterranean fruit fly (Ceratitis capitata) eradication in California.</title>
        <authorList>
            <person name="Calla B."/>
            <person name="Hall B."/>
            <person name="Hou S."/>
            <person name="Geib S.M."/>
        </authorList>
    </citation>
    <scope>NUCLEOTIDE SEQUENCE</scope>
</reference>
<organism evidence="5">
    <name type="scientific">Ceratitis capitata</name>
    <name type="common">Mediterranean fruit fly</name>
    <name type="synonym">Tephritis capitata</name>
    <dbReference type="NCBI Taxonomy" id="7213"/>
    <lineage>
        <taxon>Eukaryota</taxon>
        <taxon>Metazoa</taxon>
        <taxon>Ecdysozoa</taxon>
        <taxon>Arthropoda</taxon>
        <taxon>Hexapoda</taxon>
        <taxon>Insecta</taxon>
        <taxon>Pterygota</taxon>
        <taxon>Neoptera</taxon>
        <taxon>Endopterygota</taxon>
        <taxon>Diptera</taxon>
        <taxon>Brachycera</taxon>
        <taxon>Muscomorpha</taxon>
        <taxon>Tephritoidea</taxon>
        <taxon>Tephritidae</taxon>
        <taxon>Ceratitis</taxon>
        <taxon>Ceratitis</taxon>
    </lineage>
</organism>